<organism evidence="2 3">
    <name type="scientific">Thalassospira mesophila</name>
    <dbReference type="NCBI Taxonomy" id="1293891"/>
    <lineage>
        <taxon>Bacteria</taxon>
        <taxon>Pseudomonadati</taxon>
        <taxon>Pseudomonadota</taxon>
        <taxon>Alphaproteobacteria</taxon>
        <taxon>Rhodospirillales</taxon>
        <taxon>Thalassospiraceae</taxon>
        <taxon>Thalassospira</taxon>
    </lineage>
</organism>
<name>A0A1Y2L544_9PROT</name>
<dbReference type="Proteomes" id="UP000193391">
    <property type="component" value="Unassembled WGS sequence"/>
</dbReference>
<dbReference type="SUPFAM" id="SSF51101">
    <property type="entry name" value="Mannose-binding lectins"/>
    <property type="match status" value="1"/>
</dbReference>
<feature type="domain" description="Jacalin-type lectin" evidence="1">
    <location>
        <begin position="350"/>
        <end position="492"/>
    </location>
</feature>
<dbReference type="Pfam" id="PF01419">
    <property type="entry name" value="Jacalin"/>
    <property type="match status" value="1"/>
</dbReference>
<keyword evidence="3" id="KW-1185">Reference proteome</keyword>
<dbReference type="Pfam" id="PF01823">
    <property type="entry name" value="MACPF"/>
    <property type="match status" value="1"/>
</dbReference>
<dbReference type="Gene3D" id="2.100.10.30">
    <property type="entry name" value="Jacalin-like lectin domain"/>
    <property type="match status" value="1"/>
</dbReference>
<dbReference type="InterPro" id="IPR001229">
    <property type="entry name" value="Jacalin-like_lectin_dom"/>
</dbReference>
<evidence type="ECO:0000313" key="3">
    <source>
        <dbReference type="Proteomes" id="UP000193391"/>
    </source>
</evidence>
<dbReference type="AlphaFoldDB" id="A0A1Y2L544"/>
<protein>
    <recommendedName>
        <fullName evidence="1">Jacalin-type lectin domain-containing protein</fullName>
    </recommendedName>
</protein>
<dbReference type="PROSITE" id="PS51752">
    <property type="entry name" value="JACALIN_LECTIN"/>
    <property type="match status" value="1"/>
</dbReference>
<dbReference type="EMBL" id="JFKA01000001">
    <property type="protein sequence ID" value="OSQ40660.1"/>
    <property type="molecule type" value="Genomic_DNA"/>
</dbReference>
<comment type="caution">
    <text evidence="2">The sequence shown here is derived from an EMBL/GenBank/DDBJ whole genome shotgun (WGS) entry which is preliminary data.</text>
</comment>
<reference evidence="2 3" key="1">
    <citation type="submission" date="2014-03" db="EMBL/GenBank/DDBJ databases">
        <title>The draft genome sequence of Thalassospira mesophila JCM 18969.</title>
        <authorList>
            <person name="Lai Q."/>
            <person name="Shao Z."/>
        </authorList>
    </citation>
    <scope>NUCLEOTIDE SEQUENCE [LARGE SCALE GENOMIC DNA]</scope>
    <source>
        <strain evidence="2 3">JCM 18969</strain>
    </source>
</reference>
<gene>
    <name evidence="2" type="ORF">TMES_02730</name>
</gene>
<accession>A0A1Y2L544</accession>
<dbReference type="OrthoDB" id="7316663at2"/>
<dbReference type="STRING" id="1293891.TMES_02730"/>
<evidence type="ECO:0000313" key="2">
    <source>
        <dbReference type="EMBL" id="OSQ40660.1"/>
    </source>
</evidence>
<proteinExistence type="predicted"/>
<dbReference type="InterPro" id="IPR036404">
    <property type="entry name" value="Jacalin-like_lectin_dom_sf"/>
</dbReference>
<dbReference type="SMART" id="SM00915">
    <property type="entry name" value="Jacalin"/>
    <property type="match status" value="1"/>
</dbReference>
<dbReference type="InterPro" id="IPR020864">
    <property type="entry name" value="MACPF"/>
</dbReference>
<dbReference type="RefSeq" id="WP_085579159.1">
    <property type="nucleotide sequence ID" value="NZ_JFKA01000001.1"/>
</dbReference>
<evidence type="ECO:0000259" key="1">
    <source>
        <dbReference type="PROSITE" id="PS51752"/>
    </source>
</evidence>
<sequence length="501" mass="53314">MASNNPSTLFQGYSTVSGKTYLQAVTGDTTKSGARSSVDVIVTSSAEKVATSMEIQASLTASYGPVASGSTKVDYYHSQEITTYSTVIMVSASKTLSSESITSNLRMLDSVATPTNDAEATKFFKSYGDCFLQNINTGGEYYGTYVFYCQSREEQESLNTELSASGIYDGVSASASLQTSLDSFTHSTTVSYSFKQVLTGISNPSLPTQDNFVAYALAFPSLTLDAPVINSFDIWSYTKVIDQAYDAIERNRLYFTGDEFTVGLTSSATALSDLQDQTDRIIDTYEFYRGIDFDWQDFDTKLANIDVQTGDDLDKIAAQMEAYLTDPVTPYEKPALPALDQGTPQLVTYYSYSQTEGGGGGSPFDDVDTINGISNHTHITAIELRAGKRVDALKVTYADASGHEWQKVHGGGGGSPVGPLELSAAVPVTAISGRAGSKTDHLTFAAANGTKLDGGGGGGGAFDFVFPDGMFLVGFTGRSGSELDAIGAVFGGFKTAKWSNS</sequence>